<dbReference type="InterPro" id="IPR010987">
    <property type="entry name" value="Glutathione-S-Trfase_C-like"/>
</dbReference>
<dbReference type="RefSeq" id="WP_147151300.1">
    <property type="nucleotide sequence ID" value="NZ_BKAJ01000072.1"/>
</dbReference>
<dbReference type="SFLD" id="SFLDG01150">
    <property type="entry name" value="Main.1:_Beta-like"/>
    <property type="match status" value="1"/>
</dbReference>
<dbReference type="GO" id="GO:0016740">
    <property type="term" value="F:transferase activity"/>
    <property type="evidence" value="ECO:0007669"/>
    <property type="project" value="UniProtKB-KW"/>
</dbReference>
<dbReference type="SFLD" id="SFLDS00019">
    <property type="entry name" value="Glutathione_Transferase_(cytos"/>
    <property type="match status" value="1"/>
</dbReference>
<dbReference type="InterPro" id="IPR040079">
    <property type="entry name" value="Glutathione_S-Trfase"/>
</dbReference>
<dbReference type="Pfam" id="PF13410">
    <property type="entry name" value="GST_C_2"/>
    <property type="match status" value="1"/>
</dbReference>
<keyword evidence="4" id="KW-1185">Reference proteome</keyword>
<feature type="domain" description="GST N-terminal" evidence="1">
    <location>
        <begin position="1"/>
        <end position="78"/>
    </location>
</feature>
<dbReference type="InterPro" id="IPR036249">
    <property type="entry name" value="Thioredoxin-like_sf"/>
</dbReference>
<name>A0A512NDB2_9HYPH</name>
<dbReference type="PROSITE" id="PS50404">
    <property type="entry name" value="GST_NTER"/>
    <property type="match status" value="1"/>
</dbReference>
<dbReference type="CDD" id="cd03046">
    <property type="entry name" value="GST_N_GTT1_like"/>
    <property type="match status" value="1"/>
</dbReference>
<dbReference type="EMBL" id="BKAJ01000072">
    <property type="protein sequence ID" value="GEP56923.1"/>
    <property type="molecule type" value="Genomic_DNA"/>
</dbReference>
<evidence type="ECO:0000259" key="2">
    <source>
        <dbReference type="PROSITE" id="PS50405"/>
    </source>
</evidence>
<dbReference type="PANTHER" id="PTHR44051:SF21">
    <property type="entry name" value="GLUTATHIONE S-TRANSFERASE FAMILY PROTEIN"/>
    <property type="match status" value="1"/>
</dbReference>
<dbReference type="Gene3D" id="1.20.1050.130">
    <property type="match status" value="1"/>
</dbReference>
<dbReference type="Proteomes" id="UP000321058">
    <property type="component" value="Unassembled WGS sequence"/>
</dbReference>
<reference evidence="3 4" key="1">
    <citation type="submission" date="2019-07" db="EMBL/GenBank/DDBJ databases">
        <title>Whole genome shotgun sequence of Reyranella soli NBRC 108950.</title>
        <authorList>
            <person name="Hosoyama A."/>
            <person name="Uohara A."/>
            <person name="Ohji S."/>
            <person name="Ichikawa N."/>
        </authorList>
    </citation>
    <scope>NUCLEOTIDE SEQUENCE [LARGE SCALE GENOMIC DNA]</scope>
    <source>
        <strain evidence="3 4">NBRC 108950</strain>
    </source>
</reference>
<protein>
    <submittedName>
        <fullName evidence="3">Glutathione S-transferase</fullName>
    </submittedName>
</protein>
<dbReference type="SFLD" id="SFLDG00358">
    <property type="entry name" value="Main_(cytGST)"/>
    <property type="match status" value="1"/>
</dbReference>
<dbReference type="Pfam" id="PF13409">
    <property type="entry name" value="GST_N_2"/>
    <property type="match status" value="1"/>
</dbReference>
<dbReference type="SUPFAM" id="SSF52833">
    <property type="entry name" value="Thioredoxin-like"/>
    <property type="match status" value="1"/>
</dbReference>
<gene>
    <name evidence="3" type="ORF">RSO01_40890</name>
</gene>
<feature type="domain" description="GST C-terminal" evidence="2">
    <location>
        <begin position="85"/>
        <end position="218"/>
    </location>
</feature>
<keyword evidence="3" id="KW-0808">Transferase</keyword>
<dbReference type="InterPro" id="IPR036282">
    <property type="entry name" value="Glutathione-S-Trfase_C_sf"/>
</dbReference>
<sequence length="218" mass="24215">MITVFGEGRGFRVVWLLEEMGLPYRLRPVDMLAGVEHDAEYLAINPAGFIPAIKDGDATMVESIAIMEYLMARHGPTPLAPQPHDPAFPAYQQFLHLGEAGLATPMYFVVVSRHFAPEAERENWGAGKALEVFESRLRLVTRQLARSPYLAGDRFTAADISVTYALQFAQRTRCFVLGKTERAYVARTSGREAYKRAMETCQATKAWAAKVAAEMAGQ</sequence>
<dbReference type="PROSITE" id="PS50405">
    <property type="entry name" value="GST_CTER"/>
    <property type="match status" value="1"/>
</dbReference>
<evidence type="ECO:0000259" key="1">
    <source>
        <dbReference type="PROSITE" id="PS50404"/>
    </source>
</evidence>
<dbReference type="SUPFAM" id="SSF47616">
    <property type="entry name" value="GST C-terminal domain-like"/>
    <property type="match status" value="1"/>
</dbReference>
<evidence type="ECO:0000313" key="3">
    <source>
        <dbReference type="EMBL" id="GEP56923.1"/>
    </source>
</evidence>
<evidence type="ECO:0000313" key="4">
    <source>
        <dbReference type="Proteomes" id="UP000321058"/>
    </source>
</evidence>
<dbReference type="InterPro" id="IPR004045">
    <property type="entry name" value="Glutathione_S-Trfase_N"/>
</dbReference>
<dbReference type="PANTHER" id="PTHR44051">
    <property type="entry name" value="GLUTATHIONE S-TRANSFERASE-RELATED"/>
    <property type="match status" value="1"/>
</dbReference>
<dbReference type="AlphaFoldDB" id="A0A512NDB2"/>
<dbReference type="OrthoDB" id="9810080at2"/>
<accession>A0A512NDB2</accession>
<comment type="caution">
    <text evidence="3">The sequence shown here is derived from an EMBL/GenBank/DDBJ whole genome shotgun (WGS) entry which is preliminary data.</text>
</comment>
<organism evidence="3 4">
    <name type="scientific">Reyranella soli</name>
    <dbReference type="NCBI Taxonomy" id="1230389"/>
    <lineage>
        <taxon>Bacteria</taxon>
        <taxon>Pseudomonadati</taxon>
        <taxon>Pseudomonadota</taxon>
        <taxon>Alphaproteobacteria</taxon>
        <taxon>Hyphomicrobiales</taxon>
        <taxon>Reyranellaceae</taxon>
        <taxon>Reyranella</taxon>
    </lineage>
</organism>
<proteinExistence type="predicted"/>